<dbReference type="GeneID" id="20807859"/>
<name>W4GQZ1_APHAT</name>
<reference evidence="2" key="1">
    <citation type="submission" date="2013-12" db="EMBL/GenBank/DDBJ databases">
        <title>The Genome Sequence of Aphanomyces astaci APO3.</title>
        <authorList>
            <consortium name="The Broad Institute Genomics Platform"/>
            <person name="Russ C."/>
            <person name="Tyler B."/>
            <person name="van West P."/>
            <person name="Dieguez-Uribeondo J."/>
            <person name="Young S.K."/>
            <person name="Zeng Q."/>
            <person name="Gargeya S."/>
            <person name="Fitzgerald M."/>
            <person name="Abouelleil A."/>
            <person name="Alvarado L."/>
            <person name="Chapman S.B."/>
            <person name="Gainer-Dewar J."/>
            <person name="Goldberg J."/>
            <person name="Griggs A."/>
            <person name="Gujja S."/>
            <person name="Hansen M."/>
            <person name="Howarth C."/>
            <person name="Imamovic A."/>
            <person name="Ireland A."/>
            <person name="Larimer J."/>
            <person name="McCowan C."/>
            <person name="Murphy C."/>
            <person name="Pearson M."/>
            <person name="Poon T.W."/>
            <person name="Priest M."/>
            <person name="Roberts A."/>
            <person name="Saif S."/>
            <person name="Shea T."/>
            <person name="Sykes S."/>
            <person name="Wortman J."/>
            <person name="Nusbaum C."/>
            <person name="Birren B."/>
        </authorList>
    </citation>
    <scope>NUCLEOTIDE SEQUENCE [LARGE SCALE GENOMIC DNA]</scope>
    <source>
        <strain evidence="2">APO3</strain>
    </source>
</reference>
<dbReference type="VEuPathDB" id="FungiDB:H257_05863"/>
<evidence type="ECO:0000256" key="1">
    <source>
        <dbReference type="SAM" id="MobiDB-lite"/>
    </source>
</evidence>
<organism evidence="2">
    <name type="scientific">Aphanomyces astaci</name>
    <name type="common">Crayfish plague agent</name>
    <dbReference type="NCBI Taxonomy" id="112090"/>
    <lineage>
        <taxon>Eukaryota</taxon>
        <taxon>Sar</taxon>
        <taxon>Stramenopiles</taxon>
        <taxon>Oomycota</taxon>
        <taxon>Saprolegniomycetes</taxon>
        <taxon>Saprolegniales</taxon>
        <taxon>Verrucalvaceae</taxon>
        <taxon>Aphanomyces</taxon>
    </lineage>
</organism>
<proteinExistence type="predicted"/>
<dbReference type="EMBL" id="KI913124">
    <property type="protein sequence ID" value="ETV81308.1"/>
    <property type="molecule type" value="Genomic_DNA"/>
</dbReference>
<dbReference type="OrthoDB" id="10600833at2759"/>
<sequence length="240" mass="25246">MATSELPFRGSAIRAAIVGAMSVLSASTDIDPLAIAQAISNDGRSGSLVQADKPSTKSNGDQSMSDDMCSWSTCDQNVYQFLANPSQLWGFTPCQSCAGPGQKCENATVCRDDMYLGFDQVQNRSFPPGHPRKSTACALNTQSKKCINAVYQFCCLPGSPGCGNTDVPTCTAGGCAQFVQRGSAPPGSVVIPCPFLNTSATCDAPACKDPWWVQEITADFLSGKNNCRGPSCSKAQLANM</sequence>
<gene>
    <name evidence="2" type="ORF">H257_05863</name>
</gene>
<protein>
    <submittedName>
        <fullName evidence="2">Uncharacterized protein</fullName>
    </submittedName>
</protein>
<evidence type="ECO:0000313" key="2">
    <source>
        <dbReference type="EMBL" id="ETV81308.1"/>
    </source>
</evidence>
<feature type="region of interest" description="Disordered" evidence="1">
    <location>
        <begin position="44"/>
        <end position="64"/>
    </location>
</feature>
<dbReference type="RefSeq" id="XP_009829166.1">
    <property type="nucleotide sequence ID" value="XM_009830864.1"/>
</dbReference>
<dbReference type="AlphaFoldDB" id="W4GQZ1"/>
<accession>W4GQZ1</accession>